<accession>A0ABW6WX39</accession>
<dbReference type="RefSeq" id="WP_020513957.1">
    <property type="nucleotide sequence ID" value="NZ_JBIAZU010000012.1"/>
</dbReference>
<dbReference type="Gene3D" id="3.30.420.40">
    <property type="match status" value="2"/>
</dbReference>
<comment type="caution">
    <text evidence="2">The sequence shown here is derived from an EMBL/GenBank/DDBJ whole genome shotgun (WGS) entry which is preliminary data.</text>
</comment>
<evidence type="ECO:0000313" key="2">
    <source>
        <dbReference type="EMBL" id="MFF5297548.1"/>
    </source>
</evidence>
<evidence type="ECO:0000313" key="3">
    <source>
        <dbReference type="Proteomes" id="UP001602245"/>
    </source>
</evidence>
<dbReference type="InterPro" id="IPR043129">
    <property type="entry name" value="ATPase_NBD"/>
</dbReference>
<dbReference type="InterPro" id="IPR049874">
    <property type="entry name" value="ROK_cs"/>
</dbReference>
<name>A0ABW6WX39_9ACTN</name>
<sequence length="373" mass="36798">MTSDEPAIGAVDWGGTWIRAAMVAGDRIVHSERAARPPALPQQYEVVADLMRRCAAAVGRPPAAIGVGIAGIVQRGLVVSALNLGINSPTDVAGGIRSAAEVAGGISSAAEVAGGISSAAGVAGGVGSAAEVVGGVGSAAGGVGSAAGGVGDVAGVPIFVVNDLQATAIGVAGRWPDGLTAVMSMGTGVGGAVLDRGRLLAGEGAAGDFGHIPVQPDGPSCPCGGAGCLEMLVSGRVLSEVARQLGDTGRSPFLTARLSGGRPLHAGDLQDATDAGDEAAIAALERAAATFAAGLRTIVATVDPARILLAGALLAEDAAFGRMVRLRWEAARPFWCRTPLIHVPDDVDAALRGAASFAASFGSNIRPANGREM</sequence>
<organism evidence="2 3">
    <name type="scientific">Paractinoplanes globisporus</name>
    <dbReference type="NCBI Taxonomy" id="113565"/>
    <lineage>
        <taxon>Bacteria</taxon>
        <taxon>Bacillati</taxon>
        <taxon>Actinomycetota</taxon>
        <taxon>Actinomycetes</taxon>
        <taxon>Micromonosporales</taxon>
        <taxon>Micromonosporaceae</taxon>
        <taxon>Paractinoplanes</taxon>
    </lineage>
</organism>
<dbReference type="Pfam" id="PF00480">
    <property type="entry name" value="ROK"/>
    <property type="match status" value="1"/>
</dbReference>
<dbReference type="SUPFAM" id="SSF53067">
    <property type="entry name" value="Actin-like ATPase domain"/>
    <property type="match status" value="1"/>
</dbReference>
<dbReference type="PROSITE" id="PS01125">
    <property type="entry name" value="ROK"/>
    <property type="match status" value="1"/>
</dbReference>
<dbReference type="InterPro" id="IPR000600">
    <property type="entry name" value="ROK"/>
</dbReference>
<dbReference type="PANTHER" id="PTHR18964">
    <property type="entry name" value="ROK (REPRESSOR, ORF, KINASE) FAMILY"/>
    <property type="match status" value="1"/>
</dbReference>
<proteinExistence type="inferred from homology"/>
<dbReference type="EMBL" id="JBIAZU010000012">
    <property type="protein sequence ID" value="MFF5297548.1"/>
    <property type="molecule type" value="Genomic_DNA"/>
</dbReference>
<comment type="similarity">
    <text evidence="1">Belongs to the ROK (NagC/XylR) family.</text>
</comment>
<reference evidence="2 3" key="1">
    <citation type="submission" date="2024-10" db="EMBL/GenBank/DDBJ databases">
        <title>The Natural Products Discovery Center: Release of the First 8490 Sequenced Strains for Exploring Actinobacteria Biosynthetic Diversity.</title>
        <authorList>
            <person name="Kalkreuter E."/>
            <person name="Kautsar S.A."/>
            <person name="Yang D."/>
            <person name="Bader C.D."/>
            <person name="Teijaro C.N."/>
            <person name="Fluegel L."/>
            <person name="Davis C.M."/>
            <person name="Simpson J.R."/>
            <person name="Lauterbach L."/>
            <person name="Steele A.D."/>
            <person name="Gui C."/>
            <person name="Meng S."/>
            <person name="Li G."/>
            <person name="Viehrig K."/>
            <person name="Ye F."/>
            <person name="Su P."/>
            <person name="Kiefer A.F."/>
            <person name="Nichols A."/>
            <person name="Cepeda A.J."/>
            <person name="Yan W."/>
            <person name="Fan B."/>
            <person name="Jiang Y."/>
            <person name="Adhikari A."/>
            <person name="Zheng C.-J."/>
            <person name="Schuster L."/>
            <person name="Cowan T.M."/>
            <person name="Smanski M.J."/>
            <person name="Chevrette M.G."/>
            <person name="De Carvalho L.P.S."/>
            <person name="Shen B."/>
        </authorList>
    </citation>
    <scope>NUCLEOTIDE SEQUENCE [LARGE SCALE GENOMIC DNA]</scope>
    <source>
        <strain evidence="2 3">NPDC000087</strain>
    </source>
</reference>
<evidence type="ECO:0000256" key="1">
    <source>
        <dbReference type="ARBA" id="ARBA00006479"/>
    </source>
</evidence>
<dbReference type="PANTHER" id="PTHR18964:SF149">
    <property type="entry name" value="BIFUNCTIONAL UDP-N-ACETYLGLUCOSAMINE 2-EPIMERASE_N-ACETYLMANNOSAMINE KINASE"/>
    <property type="match status" value="1"/>
</dbReference>
<gene>
    <name evidence="2" type="ORF">ACFY35_49645</name>
</gene>
<keyword evidence="3" id="KW-1185">Reference proteome</keyword>
<dbReference type="Proteomes" id="UP001602245">
    <property type="component" value="Unassembled WGS sequence"/>
</dbReference>
<protein>
    <submittedName>
        <fullName evidence="2">ROK family protein</fullName>
    </submittedName>
</protein>